<sequence>MLHKFWLEEYLCDICLVAGEEKIPAHKVVLAAFSPYFEAMFRSGMLEAKDSQVNMKNIDAATLRNLVGYAYGQNITVTKQNLQDVIVAANFLQLEELSKKCEKFLFEKQTDEDNALSILKVLTTLSSSIAARAEQYVKNTFSAIAQTDGFLNLSYEDVKKLLSATDLHTPSEEESSSLPYEVVAIARFVGPGSEVFSQHCRRMHESNGGRQLNEFDEDICSSELLKYDPLVKRFTIMEPMITARAFHAVAEDGRKMYVIGGENDDGCLNSVEFYDLIANEWIEVAPMREKRSEPAAVFLDNKLYVCGGRRSGYKLASVEVYDPVSNQWMAAPSMTEPRSRIVAGVINGYIYGTNTGYMDTYE</sequence>
<dbReference type="Pfam" id="PF07707">
    <property type="entry name" value="BACK"/>
    <property type="match status" value="1"/>
</dbReference>
<dbReference type="Proteomes" id="UP000054495">
    <property type="component" value="Unassembled WGS sequence"/>
</dbReference>
<dbReference type="InterPro" id="IPR006652">
    <property type="entry name" value="Kelch_1"/>
</dbReference>
<dbReference type="AlphaFoldDB" id="A0A0D6M5A8"/>
<keyword evidence="2" id="KW-0677">Repeat</keyword>
<evidence type="ECO:0000313" key="4">
    <source>
        <dbReference type="EMBL" id="EPB77596.1"/>
    </source>
</evidence>
<evidence type="ECO:0000256" key="1">
    <source>
        <dbReference type="ARBA" id="ARBA00022441"/>
    </source>
</evidence>
<dbReference type="InterPro" id="IPR000210">
    <property type="entry name" value="BTB/POZ_dom"/>
</dbReference>
<dbReference type="SMART" id="SM00612">
    <property type="entry name" value="Kelch"/>
    <property type="match status" value="2"/>
</dbReference>
<dbReference type="PANTHER" id="PTHR24412:SF489">
    <property type="entry name" value="RING FINGER DOMAIN AND KELCH REPEAT-CONTAINING PROTEIN DDB_G0271372"/>
    <property type="match status" value="1"/>
</dbReference>
<feature type="domain" description="BTB" evidence="3">
    <location>
        <begin position="12"/>
        <end position="79"/>
    </location>
</feature>
<reference evidence="4 5" key="1">
    <citation type="submission" date="2013-05" db="EMBL/GenBank/DDBJ databases">
        <title>Draft genome of the parasitic nematode Anyclostoma ceylanicum.</title>
        <authorList>
            <person name="Mitreva M."/>
        </authorList>
    </citation>
    <scope>NUCLEOTIDE SEQUENCE [LARGE SCALE GENOMIC DNA]</scope>
</reference>
<dbReference type="Gene3D" id="3.30.710.10">
    <property type="entry name" value="Potassium Channel Kv1.1, Chain A"/>
    <property type="match status" value="1"/>
</dbReference>
<dbReference type="InterPro" id="IPR015915">
    <property type="entry name" value="Kelch-typ_b-propeller"/>
</dbReference>
<evidence type="ECO:0000313" key="5">
    <source>
        <dbReference type="Proteomes" id="UP000054495"/>
    </source>
</evidence>
<dbReference type="SUPFAM" id="SSF54695">
    <property type="entry name" value="POZ domain"/>
    <property type="match status" value="1"/>
</dbReference>
<dbReference type="PRINTS" id="PR00501">
    <property type="entry name" value="KELCHREPEAT"/>
</dbReference>
<keyword evidence="5" id="KW-1185">Reference proteome</keyword>
<dbReference type="PROSITE" id="PS50097">
    <property type="entry name" value="BTB"/>
    <property type="match status" value="1"/>
</dbReference>
<dbReference type="Gene3D" id="2.120.10.80">
    <property type="entry name" value="Kelch-type beta propeller"/>
    <property type="match status" value="1"/>
</dbReference>
<dbReference type="PANTHER" id="PTHR24412">
    <property type="entry name" value="KELCH PROTEIN"/>
    <property type="match status" value="1"/>
</dbReference>
<dbReference type="Gene3D" id="1.25.40.420">
    <property type="match status" value="1"/>
</dbReference>
<accession>A0A0D6M5A8</accession>
<dbReference type="Pfam" id="PF00651">
    <property type="entry name" value="BTB"/>
    <property type="match status" value="1"/>
</dbReference>
<proteinExistence type="predicted"/>
<protein>
    <submittedName>
        <fullName evidence="4">BTB/POZ domain protein</fullName>
    </submittedName>
</protein>
<evidence type="ECO:0000259" key="3">
    <source>
        <dbReference type="PROSITE" id="PS50097"/>
    </source>
</evidence>
<gene>
    <name evidence="4" type="ORF">ANCCEY_03354</name>
</gene>
<organism evidence="4 5">
    <name type="scientific">Ancylostoma ceylanicum</name>
    <dbReference type="NCBI Taxonomy" id="53326"/>
    <lineage>
        <taxon>Eukaryota</taxon>
        <taxon>Metazoa</taxon>
        <taxon>Ecdysozoa</taxon>
        <taxon>Nematoda</taxon>
        <taxon>Chromadorea</taxon>
        <taxon>Rhabditida</taxon>
        <taxon>Rhabditina</taxon>
        <taxon>Rhabditomorpha</taxon>
        <taxon>Strongyloidea</taxon>
        <taxon>Ancylostomatidae</taxon>
        <taxon>Ancylostomatinae</taxon>
        <taxon>Ancylostoma</taxon>
    </lineage>
</organism>
<name>A0A0D6M5A8_9BILA</name>
<dbReference type="Pfam" id="PF24681">
    <property type="entry name" value="Kelch_KLHDC2_KLHL20_DRC7"/>
    <property type="match status" value="1"/>
</dbReference>
<dbReference type="EMBL" id="KE124833">
    <property type="protein sequence ID" value="EPB77596.1"/>
    <property type="molecule type" value="Genomic_DNA"/>
</dbReference>
<dbReference type="SMART" id="SM00225">
    <property type="entry name" value="BTB"/>
    <property type="match status" value="1"/>
</dbReference>
<dbReference type="InterPro" id="IPR011705">
    <property type="entry name" value="BACK"/>
</dbReference>
<keyword evidence="1" id="KW-0880">Kelch repeat</keyword>
<evidence type="ECO:0000256" key="2">
    <source>
        <dbReference type="ARBA" id="ARBA00022737"/>
    </source>
</evidence>
<dbReference type="SUPFAM" id="SSF117281">
    <property type="entry name" value="Kelch motif"/>
    <property type="match status" value="1"/>
</dbReference>
<dbReference type="InterPro" id="IPR011333">
    <property type="entry name" value="SKP1/BTB/POZ_sf"/>
</dbReference>